<evidence type="ECO:0000313" key="1">
    <source>
        <dbReference type="EMBL" id="MDX6851046.1"/>
    </source>
</evidence>
<gene>
    <name evidence="1" type="ORF">SCD92_16840</name>
</gene>
<proteinExistence type="predicted"/>
<reference evidence="1 2" key="1">
    <citation type="submission" date="2023-11" db="EMBL/GenBank/DDBJ databases">
        <title>Gilvimarinus fulvus sp. nov., isolated from the surface of Kelp.</title>
        <authorList>
            <person name="Sun Y.Y."/>
            <person name="Gong Y."/>
            <person name="Du Z.J."/>
        </authorList>
    </citation>
    <scope>NUCLEOTIDE SEQUENCE [LARGE SCALE GENOMIC DNA]</scope>
    <source>
        <strain evidence="1 2">SDUM040013</strain>
    </source>
</reference>
<dbReference type="EMBL" id="JAXAFO010000038">
    <property type="protein sequence ID" value="MDX6851046.1"/>
    <property type="molecule type" value="Genomic_DNA"/>
</dbReference>
<dbReference type="RefSeq" id="WP_302723980.1">
    <property type="nucleotide sequence ID" value="NZ_JAULRU010000731.1"/>
</dbReference>
<protein>
    <submittedName>
        <fullName evidence="1">Uncharacterized protein</fullName>
    </submittedName>
</protein>
<sequence length="135" mass="15620">MRADDVPQDKSSTYAGHKKLLYAQGQDGQYQGVQSTGWDVEATATLDAVAQFELWAEQARSEVIAGAKSPLYFHMYDCRMDLPLLCQLTGIWRWRVKRHFNPRHFVRLNESVLQRYAEAMDRPVTYIQSLPEKPE</sequence>
<evidence type="ECO:0000313" key="2">
    <source>
        <dbReference type="Proteomes" id="UP001273505"/>
    </source>
</evidence>
<comment type="caution">
    <text evidence="1">The sequence shown here is derived from an EMBL/GenBank/DDBJ whole genome shotgun (WGS) entry which is preliminary data.</text>
</comment>
<accession>A0ABU4S3F1</accession>
<organism evidence="1 2">
    <name type="scientific">Gilvimarinus gilvus</name>
    <dbReference type="NCBI Taxonomy" id="3058038"/>
    <lineage>
        <taxon>Bacteria</taxon>
        <taxon>Pseudomonadati</taxon>
        <taxon>Pseudomonadota</taxon>
        <taxon>Gammaproteobacteria</taxon>
        <taxon>Cellvibrionales</taxon>
        <taxon>Cellvibrionaceae</taxon>
        <taxon>Gilvimarinus</taxon>
    </lineage>
</organism>
<keyword evidence="2" id="KW-1185">Reference proteome</keyword>
<name>A0ABU4S3F1_9GAMM</name>
<dbReference type="Proteomes" id="UP001273505">
    <property type="component" value="Unassembled WGS sequence"/>
</dbReference>